<proteinExistence type="predicted"/>
<comment type="caution">
    <text evidence="1">The sequence shown here is derived from an EMBL/GenBank/DDBJ whole genome shotgun (WGS) entry which is preliminary data.</text>
</comment>
<dbReference type="InterPro" id="IPR026876">
    <property type="entry name" value="Fn3_assoc_repeat"/>
</dbReference>
<gene>
    <name evidence="1" type="ORF">IAA97_07125</name>
</gene>
<dbReference type="Pfam" id="PF13287">
    <property type="entry name" value="Fn3_assoc"/>
    <property type="match status" value="1"/>
</dbReference>
<name>A0A9D9H6K3_9SPIO</name>
<protein>
    <submittedName>
        <fullName evidence="1">Chitobiase/beta-hexosaminidase C-terminal domain-containing protein</fullName>
    </submittedName>
</protein>
<reference evidence="1" key="1">
    <citation type="submission" date="2020-10" db="EMBL/GenBank/DDBJ databases">
        <authorList>
            <person name="Gilroy R."/>
        </authorList>
    </citation>
    <scope>NUCLEOTIDE SEQUENCE</scope>
    <source>
        <strain evidence="1">7293</strain>
    </source>
</reference>
<sequence>MKRLLSLLMFIMLLLSCSDKPERAMVDEVNFSVNDNLQTIGIYSSEYRGMTHYRLKVEKDGDLIARSDYLPLSVAYKLQNIEEGEYSVVAEGFCEENGEYKLIAEEIQSLSFDDSHDVFDIELDSLASVPSGTICVDIVNAMSGMLSWEIREGIGLDGKLVNFGEETVDSNNLQLKLYTQSESTLDSGAYTFIAYVENDGKLVSKNADVLTLLPGLDTSGTLSLENGKTMLLVEGSSSDSYQVEAGFEGSNALLFPDVAISISLPSSAGETIWYVNGKKENITHEGESFEYNATAGSDFLLEVISLDSDVDYFGGIMHLEVLDVSGTPELSFERLEQPSSYNVGDLVYIDGIRSYIAYIPSEQAAWGDYMLTQEYDLQFYMPEMLGENTLEDFKGVPWEDGVKYENPHDTAIKDEAIGDGKKNTDALIKLIPDENSLWHYVDIFRKAAGDGWFVPSKLELREIYNNRDKIGNLSTELNELYIYWASSESRPYSSYAISFYTGSTLAQTKAWNEGVRLCRYATEEELKRQNVEVTITSSDPEAEIRYTIDGSNPTSASLLYKGPFAVEEGSNIKVREFSENKIGGDTITGNAVLSADNSQ</sequence>
<organism evidence="1 2">
    <name type="scientific">Candidatus Ornithospirochaeta stercoripullorum</name>
    <dbReference type="NCBI Taxonomy" id="2840899"/>
    <lineage>
        <taxon>Bacteria</taxon>
        <taxon>Pseudomonadati</taxon>
        <taxon>Spirochaetota</taxon>
        <taxon>Spirochaetia</taxon>
        <taxon>Spirochaetales</taxon>
        <taxon>Spirochaetaceae</taxon>
        <taxon>Spirochaetaceae incertae sedis</taxon>
        <taxon>Candidatus Ornithospirochaeta</taxon>
    </lineage>
</organism>
<dbReference type="PROSITE" id="PS51257">
    <property type="entry name" value="PROKAR_LIPOPROTEIN"/>
    <property type="match status" value="1"/>
</dbReference>
<dbReference type="EMBL" id="JADIMT010000081">
    <property type="protein sequence ID" value="MBO8436733.1"/>
    <property type="molecule type" value="Genomic_DNA"/>
</dbReference>
<accession>A0A9D9H6K3</accession>
<dbReference type="AlphaFoldDB" id="A0A9D9H6K3"/>
<reference evidence="1" key="2">
    <citation type="journal article" date="2021" name="PeerJ">
        <title>Extensive microbial diversity within the chicken gut microbiome revealed by metagenomics and culture.</title>
        <authorList>
            <person name="Gilroy R."/>
            <person name="Ravi A."/>
            <person name="Getino M."/>
            <person name="Pursley I."/>
            <person name="Horton D.L."/>
            <person name="Alikhan N.F."/>
            <person name="Baker D."/>
            <person name="Gharbi K."/>
            <person name="Hall N."/>
            <person name="Watson M."/>
            <person name="Adriaenssens E.M."/>
            <person name="Foster-Nyarko E."/>
            <person name="Jarju S."/>
            <person name="Secka A."/>
            <person name="Antonio M."/>
            <person name="Oren A."/>
            <person name="Chaudhuri R.R."/>
            <person name="La Ragione R."/>
            <person name="Hildebrand F."/>
            <person name="Pallen M.J."/>
        </authorList>
    </citation>
    <scope>NUCLEOTIDE SEQUENCE</scope>
    <source>
        <strain evidence="1">7293</strain>
    </source>
</reference>
<evidence type="ECO:0000313" key="1">
    <source>
        <dbReference type="EMBL" id="MBO8436733.1"/>
    </source>
</evidence>
<evidence type="ECO:0000313" key="2">
    <source>
        <dbReference type="Proteomes" id="UP000823615"/>
    </source>
</evidence>
<dbReference type="Proteomes" id="UP000823615">
    <property type="component" value="Unassembled WGS sequence"/>
</dbReference>